<dbReference type="EMBL" id="BJYK01000004">
    <property type="protein sequence ID" value="GEN79872.1"/>
    <property type="molecule type" value="Genomic_DNA"/>
</dbReference>
<dbReference type="SUPFAM" id="SSF51679">
    <property type="entry name" value="Bacterial luciferase-like"/>
    <property type="match status" value="1"/>
</dbReference>
<dbReference type="CDD" id="cd01097">
    <property type="entry name" value="Tetrahydromethanopterin_reductase"/>
    <property type="match status" value="1"/>
</dbReference>
<evidence type="ECO:0000313" key="4">
    <source>
        <dbReference type="Proteomes" id="UP000321484"/>
    </source>
</evidence>
<dbReference type="GO" id="GO:0016705">
    <property type="term" value="F:oxidoreductase activity, acting on paired donors, with incorporation or reduction of molecular oxygen"/>
    <property type="evidence" value="ECO:0007669"/>
    <property type="project" value="InterPro"/>
</dbReference>
<protein>
    <submittedName>
        <fullName evidence="3">5,10-methylenetetrahydromethanopterin reductase</fullName>
    </submittedName>
</protein>
<reference evidence="3 4" key="1">
    <citation type="submission" date="2019-07" db="EMBL/GenBank/DDBJ databases">
        <title>Whole genome shotgun sequence of Actinotalea fermentans NBRC 105374.</title>
        <authorList>
            <person name="Hosoyama A."/>
            <person name="Uohara A."/>
            <person name="Ohji S."/>
            <person name="Ichikawa N."/>
        </authorList>
    </citation>
    <scope>NUCLEOTIDE SEQUENCE [LARGE SCALE GENOMIC DNA]</scope>
    <source>
        <strain evidence="3 4">NBRC 105374</strain>
    </source>
</reference>
<keyword evidence="4" id="KW-1185">Reference proteome</keyword>
<dbReference type="Proteomes" id="UP000321484">
    <property type="component" value="Unassembled WGS sequence"/>
</dbReference>
<dbReference type="Pfam" id="PF00296">
    <property type="entry name" value="Bac_luciferase"/>
    <property type="match status" value="1"/>
</dbReference>
<accession>A0A511YXE7</accession>
<name>A0A511YXE7_9CELL</name>
<sequence>MAQFGLMMGGKPIDEHVALSKEAEALGFGTVWLGEGRLTGSVIPHMTAVLRETSTIKVGSGILPYRTRNVGILAGTFKTFDEFAPGRSIMGLGPWWEPLATRLGLPNTKPLTAMREVITVSKELLAGRTVTFHGEFVDVTDIRFDSPHDDFGRTYDVPIYIGAVRFGMVALSGEIADGVLLDFLLPPSYTVEAWEAIRKGAAKSGRSLEGFGVPQLIACSVDDDDPQKAIDECKYFLTQYVAQQSHITEFSGADPELIAAVKAKVGWPATSAQIKDAMSLLSNEFVQSVCACGSTSDAVDKIDEFVEAGVTEAVLTPQSPGLGGLDTIRRIGKHSATAGV</sequence>
<dbReference type="InterPro" id="IPR036661">
    <property type="entry name" value="Luciferase-like_sf"/>
</dbReference>
<dbReference type="PANTHER" id="PTHR43244:SF1">
    <property type="entry name" value="5,10-METHYLENETETRAHYDROMETHANOPTERIN REDUCTASE"/>
    <property type="match status" value="1"/>
</dbReference>
<keyword evidence="1" id="KW-0560">Oxidoreductase</keyword>
<gene>
    <name evidence="3" type="primary">mer</name>
    <name evidence="3" type="ORF">AFE02nite_16060</name>
</gene>
<dbReference type="OrthoDB" id="7816697at2"/>
<evidence type="ECO:0000313" key="3">
    <source>
        <dbReference type="EMBL" id="GEN79872.1"/>
    </source>
</evidence>
<dbReference type="PANTHER" id="PTHR43244">
    <property type="match status" value="1"/>
</dbReference>
<dbReference type="RefSeq" id="WP_034243642.1">
    <property type="nucleotide sequence ID" value="NZ_BJYK01000004.1"/>
</dbReference>
<feature type="domain" description="Luciferase-like" evidence="2">
    <location>
        <begin position="10"/>
        <end position="312"/>
    </location>
</feature>
<dbReference type="AlphaFoldDB" id="A0A511YXE7"/>
<comment type="caution">
    <text evidence="3">The sequence shown here is derived from an EMBL/GenBank/DDBJ whole genome shotgun (WGS) entry which is preliminary data.</text>
</comment>
<dbReference type="Gene3D" id="3.20.20.30">
    <property type="entry name" value="Luciferase-like domain"/>
    <property type="match status" value="1"/>
</dbReference>
<dbReference type="InterPro" id="IPR050564">
    <property type="entry name" value="F420-G6PD/mer"/>
</dbReference>
<organism evidence="3 4">
    <name type="scientific">Actinotalea fermentans</name>
    <dbReference type="NCBI Taxonomy" id="43671"/>
    <lineage>
        <taxon>Bacteria</taxon>
        <taxon>Bacillati</taxon>
        <taxon>Actinomycetota</taxon>
        <taxon>Actinomycetes</taxon>
        <taxon>Micrococcales</taxon>
        <taxon>Cellulomonadaceae</taxon>
        <taxon>Actinotalea</taxon>
    </lineage>
</organism>
<proteinExistence type="predicted"/>
<evidence type="ECO:0000256" key="1">
    <source>
        <dbReference type="ARBA" id="ARBA00023002"/>
    </source>
</evidence>
<evidence type="ECO:0000259" key="2">
    <source>
        <dbReference type="Pfam" id="PF00296"/>
    </source>
</evidence>
<dbReference type="InterPro" id="IPR011251">
    <property type="entry name" value="Luciferase-like_dom"/>
</dbReference>